<name>A0ABN7VPN4_GIGMA</name>
<dbReference type="Proteomes" id="UP000789901">
    <property type="component" value="Unassembled WGS sequence"/>
</dbReference>
<evidence type="ECO:0000313" key="1">
    <source>
        <dbReference type="EMBL" id="CAG8791370.1"/>
    </source>
</evidence>
<comment type="caution">
    <text evidence="1">The sequence shown here is derived from an EMBL/GenBank/DDBJ whole genome shotgun (WGS) entry which is preliminary data.</text>
</comment>
<organism evidence="1 2">
    <name type="scientific">Gigaspora margarita</name>
    <dbReference type="NCBI Taxonomy" id="4874"/>
    <lineage>
        <taxon>Eukaryota</taxon>
        <taxon>Fungi</taxon>
        <taxon>Fungi incertae sedis</taxon>
        <taxon>Mucoromycota</taxon>
        <taxon>Glomeromycotina</taxon>
        <taxon>Glomeromycetes</taxon>
        <taxon>Diversisporales</taxon>
        <taxon>Gigasporaceae</taxon>
        <taxon>Gigaspora</taxon>
    </lineage>
</organism>
<reference evidence="1 2" key="1">
    <citation type="submission" date="2021-06" db="EMBL/GenBank/DDBJ databases">
        <authorList>
            <person name="Kallberg Y."/>
            <person name="Tangrot J."/>
            <person name="Rosling A."/>
        </authorList>
    </citation>
    <scope>NUCLEOTIDE SEQUENCE [LARGE SCALE GENOMIC DNA]</scope>
    <source>
        <strain evidence="1 2">120-4 pot B 10/14</strain>
    </source>
</reference>
<keyword evidence="2" id="KW-1185">Reference proteome</keyword>
<gene>
    <name evidence="1" type="ORF">GMARGA_LOCUS21284</name>
</gene>
<sequence length="71" mass="8402">MPLQIALLVAVTSVKNNRLFSYGLAKYKVSNEISQTVRWKYFYPMNKQSQLFIPRDLVFISEKYVIKNLEQ</sequence>
<feature type="non-terminal residue" evidence="1">
    <location>
        <position position="71"/>
    </location>
</feature>
<protein>
    <submittedName>
        <fullName evidence="1">21411_t:CDS:1</fullName>
    </submittedName>
</protein>
<accession>A0ABN7VPN4</accession>
<proteinExistence type="predicted"/>
<evidence type="ECO:0000313" key="2">
    <source>
        <dbReference type="Proteomes" id="UP000789901"/>
    </source>
</evidence>
<dbReference type="EMBL" id="CAJVQB010019504">
    <property type="protein sequence ID" value="CAG8791370.1"/>
    <property type="molecule type" value="Genomic_DNA"/>
</dbReference>